<name>A0A2B0MY36_BACCE</name>
<comment type="caution">
    <text evidence="1">The sequence shown here is derived from an EMBL/GenBank/DDBJ whole genome shotgun (WGS) entry which is preliminary data.</text>
</comment>
<gene>
    <name evidence="1" type="ORF">COI93_04435</name>
</gene>
<accession>A0A2B0MY36</accession>
<evidence type="ECO:0000313" key="2">
    <source>
        <dbReference type="Proteomes" id="UP000242656"/>
    </source>
</evidence>
<dbReference type="Proteomes" id="UP000242656">
    <property type="component" value="Unassembled WGS sequence"/>
</dbReference>
<dbReference type="AlphaFoldDB" id="A0A2B0MY36"/>
<dbReference type="EMBL" id="NUWN01000017">
    <property type="protein sequence ID" value="PFK46440.1"/>
    <property type="molecule type" value="Genomic_DNA"/>
</dbReference>
<protein>
    <submittedName>
        <fullName evidence="1">Uncharacterized protein</fullName>
    </submittedName>
</protein>
<evidence type="ECO:0000313" key="1">
    <source>
        <dbReference type="EMBL" id="PFK46440.1"/>
    </source>
</evidence>
<proteinExistence type="predicted"/>
<dbReference type="RefSeq" id="WP_098489822.1">
    <property type="nucleotide sequence ID" value="NZ_NUWN01000017.1"/>
</dbReference>
<organism evidence="1 2">
    <name type="scientific">Bacillus cereus</name>
    <dbReference type="NCBI Taxonomy" id="1396"/>
    <lineage>
        <taxon>Bacteria</taxon>
        <taxon>Bacillati</taxon>
        <taxon>Bacillota</taxon>
        <taxon>Bacilli</taxon>
        <taxon>Bacillales</taxon>
        <taxon>Bacillaceae</taxon>
        <taxon>Bacillus</taxon>
        <taxon>Bacillus cereus group</taxon>
    </lineage>
</organism>
<reference evidence="1 2" key="1">
    <citation type="submission" date="2017-09" db="EMBL/GenBank/DDBJ databases">
        <title>Large-scale bioinformatics analysis of Bacillus genomes uncovers conserved roles of natural products in bacterial physiology.</title>
        <authorList>
            <consortium name="Agbiome Team Llc"/>
            <person name="Bleich R.M."/>
            <person name="Grubbs K.J."/>
            <person name="Santa Maria K.C."/>
            <person name="Allen S.E."/>
            <person name="Farag S."/>
            <person name="Shank E.A."/>
            <person name="Bowers A."/>
        </authorList>
    </citation>
    <scope>NUCLEOTIDE SEQUENCE [LARGE SCALE GENOMIC DNA]</scope>
    <source>
        <strain evidence="1 2">AFS083043</strain>
    </source>
</reference>
<sequence length="909" mass="107460">MNQEYINVNQLDYKITNRGLNFLIDNNIIRAKHEGKKILLCKNDLKKHEAWEMKLSREYFTVKQLWKYLGIKNLENKRLTYVYYKNLTLLAEEGLIHIKTLKYPLLTLDNKEYQKASQYVKKSEIINILDKYVSTNEFLRMASIGYSHAIEIVNKFNIKKIQFIKKKEFTFYKKEDIKAFLKYREKTVGEKIRLNVADGSLIIKQDTCKILNLNSYNYKKFLEEELLKIHKKAGRNIFFVKEEVLSLKKRIEKMDNSLRSKYYTRNEIFKEYGINVDTIKEDIKTIEVPLLVRGISRYLFNKCLYLKKDIIKEYERRNERLNLYLDRGSIYDNVLYRLEAEGVEFSVHCKETELLWLKFIRSKSTLYGGQNSASKASRVLEYFVATKILAQRLVGKEIFMYSSKELNLMFFNQNTGIHIKKPIYIFLKEFGKGNGYSSCKKSFKLNEINSPYKVESKKKSQVNVYTPEEYKEFFDYISDLAVHKDRAIYSVKGAIDKFVNGNSKNKYYDRYDSVWLYMLVHLNNAWRHWDCTEIPRINFEGTSIEGNIEWLQNNNISMEDAKRIIRKLQMKNLKHSKTGAERYFYCSEQLTLPVAYAAVLCEIRARELNPLSDSLIDFRTKNRILTSYPYKRFFCDFSKPNLKFSSLKMNRTFITFAFSIINKYKDSAHEIEVLKFIRNHKSIETTNMYIYISQRDIDFLSGQIFTRDYFGFIADGFADILFGTTQDIAERTQQINVIYEKIGKDLRLEGIADVLLYLSKQEHIVKDIIHGLDEEVIHNMYNILNLDMLYSKTSHVQCILSAEDCMYPNRETCIGCPFAIYNFYALSAITERILKHIVSLVENKETPRYKGDNERDALLFVKDLKLFKEAEAKFGSCIYEFFNMSQEQFESILLQLPSLSQYLPKGREM</sequence>